<evidence type="ECO:0000256" key="4">
    <source>
        <dbReference type="ARBA" id="ARBA00022989"/>
    </source>
</evidence>
<dbReference type="OrthoDB" id="2802411at2759"/>
<keyword evidence="7" id="KW-0732">Signal</keyword>
<keyword evidence="5 6" id="KW-0472">Membrane</keyword>
<dbReference type="InterPro" id="IPR000612">
    <property type="entry name" value="PMP3"/>
</dbReference>
<feature type="chain" id="PRO_5001702761" evidence="7">
    <location>
        <begin position="23"/>
        <end position="104"/>
    </location>
</feature>
<comment type="similarity">
    <text evidence="2">Belongs to the UPF0057 (PMP3) family.</text>
</comment>
<sequence>MGLVGGFCLGLLAIVLPPLACAVRTGCDHHFIINIILTICGWIPGILHAWYIILRFPDGKDATRRREAVRQGRAPVVQQGYGQPAAAQGVYYPPPPQQETGYRY</sequence>
<dbReference type="STRING" id="1043002.A0A074XX61"/>
<dbReference type="PANTHER" id="PTHR21659">
    <property type="entry name" value="HYDROPHOBIC PROTEIN RCI2 LOW TEMPERATURE AND SALT RESPONSIVE PROTEIN LTI6 -RELATED"/>
    <property type="match status" value="1"/>
</dbReference>
<evidence type="ECO:0000313" key="8">
    <source>
        <dbReference type="EMBL" id="KEQ88214.1"/>
    </source>
</evidence>
<evidence type="ECO:0000256" key="6">
    <source>
        <dbReference type="SAM" id="Phobius"/>
    </source>
</evidence>
<name>A0A074XX61_AURPU</name>
<feature type="signal peptide" evidence="7">
    <location>
        <begin position="1"/>
        <end position="22"/>
    </location>
</feature>
<keyword evidence="9" id="KW-1185">Reference proteome</keyword>
<evidence type="ECO:0000256" key="1">
    <source>
        <dbReference type="ARBA" id="ARBA00004370"/>
    </source>
</evidence>
<evidence type="ECO:0000256" key="2">
    <source>
        <dbReference type="ARBA" id="ARBA00009530"/>
    </source>
</evidence>
<dbReference type="RefSeq" id="XP_029764401.1">
    <property type="nucleotide sequence ID" value="XM_029903379.1"/>
</dbReference>
<gene>
    <name evidence="8" type="ORF">M438DRAFT_331140</name>
</gene>
<feature type="transmembrane region" description="Helical" evidence="6">
    <location>
        <begin position="32"/>
        <end position="54"/>
    </location>
</feature>
<dbReference type="GO" id="GO:0016020">
    <property type="term" value="C:membrane"/>
    <property type="evidence" value="ECO:0007669"/>
    <property type="project" value="UniProtKB-SubCell"/>
</dbReference>
<protein>
    <submittedName>
        <fullName evidence="8">UPF0057-domain-containing protein</fullName>
    </submittedName>
</protein>
<reference evidence="8 9" key="1">
    <citation type="journal article" date="2014" name="BMC Genomics">
        <title>Genome sequencing of four Aureobasidium pullulans varieties: biotechnological potential, stress tolerance, and description of new species.</title>
        <authorList>
            <person name="Gostin Ar C."/>
            <person name="Ohm R.A."/>
            <person name="Kogej T."/>
            <person name="Sonjak S."/>
            <person name="Turk M."/>
            <person name="Zajc J."/>
            <person name="Zalar P."/>
            <person name="Grube M."/>
            <person name="Sun H."/>
            <person name="Han J."/>
            <person name="Sharma A."/>
            <person name="Chiniquy J."/>
            <person name="Ngan C.Y."/>
            <person name="Lipzen A."/>
            <person name="Barry K."/>
            <person name="Grigoriev I.V."/>
            <person name="Gunde-Cimerman N."/>
        </authorList>
    </citation>
    <scope>NUCLEOTIDE SEQUENCE [LARGE SCALE GENOMIC DNA]</scope>
    <source>
        <strain evidence="8 9">EXF-150</strain>
    </source>
</reference>
<evidence type="ECO:0000256" key="3">
    <source>
        <dbReference type="ARBA" id="ARBA00022692"/>
    </source>
</evidence>
<accession>A0A074XX61</accession>
<evidence type="ECO:0000256" key="5">
    <source>
        <dbReference type="ARBA" id="ARBA00023136"/>
    </source>
</evidence>
<organism evidence="8 9">
    <name type="scientific">Aureobasidium pullulans EXF-150</name>
    <dbReference type="NCBI Taxonomy" id="1043002"/>
    <lineage>
        <taxon>Eukaryota</taxon>
        <taxon>Fungi</taxon>
        <taxon>Dikarya</taxon>
        <taxon>Ascomycota</taxon>
        <taxon>Pezizomycotina</taxon>
        <taxon>Dothideomycetes</taxon>
        <taxon>Dothideomycetidae</taxon>
        <taxon>Dothideales</taxon>
        <taxon>Saccotheciaceae</taxon>
        <taxon>Aureobasidium</taxon>
    </lineage>
</organism>
<dbReference type="AlphaFoldDB" id="A0A074XX61"/>
<evidence type="ECO:0000256" key="7">
    <source>
        <dbReference type="SAM" id="SignalP"/>
    </source>
</evidence>
<keyword evidence="3 6" id="KW-0812">Transmembrane</keyword>
<evidence type="ECO:0000313" key="9">
    <source>
        <dbReference type="Proteomes" id="UP000030706"/>
    </source>
</evidence>
<dbReference type="EMBL" id="KL584975">
    <property type="protein sequence ID" value="KEQ88214.1"/>
    <property type="molecule type" value="Genomic_DNA"/>
</dbReference>
<proteinExistence type="inferred from homology"/>
<dbReference type="HOGENOM" id="CLU_2249580_0_0_1"/>
<dbReference type="PANTHER" id="PTHR21659:SF42">
    <property type="entry name" value="UPF0057 MEMBRANE PROTEIN ZK632.10-RELATED"/>
    <property type="match status" value="1"/>
</dbReference>
<dbReference type="Proteomes" id="UP000030706">
    <property type="component" value="Unassembled WGS sequence"/>
</dbReference>
<keyword evidence="4 6" id="KW-1133">Transmembrane helix</keyword>
<dbReference type="Pfam" id="PF01679">
    <property type="entry name" value="Pmp3"/>
    <property type="match status" value="1"/>
</dbReference>
<comment type="subcellular location">
    <subcellularLocation>
        <location evidence="1">Membrane</location>
    </subcellularLocation>
</comment>
<dbReference type="GeneID" id="40745685"/>